<dbReference type="InterPro" id="IPR051401">
    <property type="entry name" value="GtrA_CellWall_Glycosyl"/>
</dbReference>
<sequence>MRNLLVRYTFGRQESIDRLLRFATVGAVTTTIDFGLFTGLFAAGAAPGHANILSYSCGILVSYVLNRSWTFRARHSQIQALKFVLGTLTGLVISTFLVALLATFIPPPLAKILSVPVVFAWNYLVALLWVFRA</sequence>
<comment type="subcellular location">
    <subcellularLocation>
        <location evidence="1">Membrane</location>
        <topology evidence="1">Multi-pass membrane protein</topology>
    </subcellularLocation>
</comment>
<evidence type="ECO:0000256" key="3">
    <source>
        <dbReference type="ARBA" id="ARBA00022692"/>
    </source>
</evidence>
<evidence type="ECO:0000259" key="7">
    <source>
        <dbReference type="Pfam" id="PF04138"/>
    </source>
</evidence>
<feature type="transmembrane region" description="Helical" evidence="6">
    <location>
        <begin position="52"/>
        <end position="71"/>
    </location>
</feature>
<evidence type="ECO:0000313" key="8">
    <source>
        <dbReference type="EMBL" id="MQX15930.1"/>
    </source>
</evidence>
<dbReference type="InterPro" id="IPR007267">
    <property type="entry name" value="GtrA_DPMS_TM"/>
</dbReference>
<evidence type="ECO:0000313" key="9">
    <source>
        <dbReference type="Proteomes" id="UP000439983"/>
    </source>
</evidence>
<comment type="caution">
    <text evidence="8">The sequence shown here is derived from an EMBL/GenBank/DDBJ whole genome shotgun (WGS) entry which is preliminary data.</text>
</comment>
<organism evidence="8 9">
    <name type="scientific">Sinorhizobium terangae</name>
    <dbReference type="NCBI Taxonomy" id="110322"/>
    <lineage>
        <taxon>Bacteria</taxon>
        <taxon>Pseudomonadati</taxon>
        <taxon>Pseudomonadota</taxon>
        <taxon>Alphaproteobacteria</taxon>
        <taxon>Hyphomicrobiales</taxon>
        <taxon>Rhizobiaceae</taxon>
        <taxon>Sinorhizobium/Ensifer group</taxon>
        <taxon>Sinorhizobium</taxon>
    </lineage>
</organism>
<feature type="domain" description="GtrA/DPMS transmembrane" evidence="7">
    <location>
        <begin position="21"/>
        <end position="131"/>
    </location>
</feature>
<keyword evidence="5 6" id="KW-0472">Membrane</keyword>
<evidence type="ECO:0000256" key="4">
    <source>
        <dbReference type="ARBA" id="ARBA00022989"/>
    </source>
</evidence>
<dbReference type="EMBL" id="WITC01000057">
    <property type="protein sequence ID" value="MQX15930.1"/>
    <property type="molecule type" value="Genomic_DNA"/>
</dbReference>
<dbReference type="OrthoDB" id="5422757at2"/>
<dbReference type="Pfam" id="PF04138">
    <property type="entry name" value="GtrA_DPMS_TM"/>
    <property type="match status" value="1"/>
</dbReference>
<evidence type="ECO:0000256" key="6">
    <source>
        <dbReference type="SAM" id="Phobius"/>
    </source>
</evidence>
<dbReference type="Proteomes" id="UP000439983">
    <property type="component" value="Unassembled WGS sequence"/>
</dbReference>
<keyword evidence="9" id="KW-1185">Reference proteome</keyword>
<name>A0A6N7LF60_SINTE</name>
<dbReference type="AlphaFoldDB" id="A0A6N7LF60"/>
<keyword evidence="4 6" id="KW-1133">Transmembrane helix</keyword>
<dbReference type="GO" id="GO:0005886">
    <property type="term" value="C:plasma membrane"/>
    <property type="evidence" value="ECO:0007669"/>
    <property type="project" value="TreeGrafter"/>
</dbReference>
<proteinExistence type="inferred from homology"/>
<accession>A0A6N7LF60</accession>
<gene>
    <name evidence="8" type="ORF">GHK62_14540</name>
</gene>
<dbReference type="RefSeq" id="WP_153439863.1">
    <property type="nucleotide sequence ID" value="NZ_CP121660.1"/>
</dbReference>
<reference evidence="8 9" key="1">
    <citation type="journal article" date="2013" name="Genome Biol.">
        <title>Comparative genomics of the core and accessory genomes of 48 Sinorhizobium strains comprising five genospecies.</title>
        <authorList>
            <person name="Sugawara M."/>
            <person name="Epstein B."/>
            <person name="Badgley B.D."/>
            <person name="Unno T."/>
            <person name="Xu L."/>
            <person name="Reese J."/>
            <person name="Gyaneshwar P."/>
            <person name="Denny R."/>
            <person name="Mudge J."/>
            <person name="Bharti A.K."/>
            <person name="Farmer A.D."/>
            <person name="May G.D."/>
            <person name="Woodward J.E."/>
            <person name="Medigue C."/>
            <person name="Vallenet D."/>
            <person name="Lajus A."/>
            <person name="Rouy Z."/>
            <person name="Martinez-Vaz B."/>
            <person name="Tiffin P."/>
            <person name="Young N.D."/>
            <person name="Sadowsky M.J."/>
        </authorList>
    </citation>
    <scope>NUCLEOTIDE SEQUENCE [LARGE SCALE GENOMIC DNA]</scope>
    <source>
        <strain evidence="8 9">USDA4894</strain>
    </source>
</reference>
<dbReference type="PANTHER" id="PTHR38459:SF1">
    <property type="entry name" value="PROPHAGE BACTOPRENOL-LINKED GLUCOSE TRANSLOCASE HOMOLOG"/>
    <property type="match status" value="1"/>
</dbReference>
<keyword evidence="3 6" id="KW-0812">Transmembrane</keyword>
<feature type="transmembrane region" description="Helical" evidence="6">
    <location>
        <begin position="112"/>
        <end position="131"/>
    </location>
</feature>
<evidence type="ECO:0000256" key="5">
    <source>
        <dbReference type="ARBA" id="ARBA00023136"/>
    </source>
</evidence>
<protein>
    <submittedName>
        <fullName evidence="8">GtrA family protein</fullName>
    </submittedName>
</protein>
<comment type="similarity">
    <text evidence="2">Belongs to the GtrA family.</text>
</comment>
<dbReference type="PANTHER" id="PTHR38459">
    <property type="entry name" value="PROPHAGE BACTOPRENOL-LINKED GLUCOSE TRANSLOCASE HOMOLOG"/>
    <property type="match status" value="1"/>
</dbReference>
<evidence type="ECO:0000256" key="2">
    <source>
        <dbReference type="ARBA" id="ARBA00009399"/>
    </source>
</evidence>
<feature type="transmembrane region" description="Helical" evidence="6">
    <location>
        <begin position="20"/>
        <end position="46"/>
    </location>
</feature>
<evidence type="ECO:0000256" key="1">
    <source>
        <dbReference type="ARBA" id="ARBA00004141"/>
    </source>
</evidence>
<feature type="transmembrane region" description="Helical" evidence="6">
    <location>
        <begin position="83"/>
        <end position="106"/>
    </location>
</feature>
<dbReference type="GO" id="GO:0000271">
    <property type="term" value="P:polysaccharide biosynthetic process"/>
    <property type="evidence" value="ECO:0007669"/>
    <property type="project" value="InterPro"/>
</dbReference>